<dbReference type="Proteomes" id="UP000216524">
    <property type="component" value="Unassembled WGS sequence"/>
</dbReference>
<evidence type="ECO:0000256" key="2">
    <source>
        <dbReference type="ARBA" id="ARBA00022490"/>
    </source>
</evidence>
<dbReference type="InterPro" id="IPR047057">
    <property type="entry name" value="MerR_fam"/>
</dbReference>
<dbReference type="PANTHER" id="PTHR30204:SF94">
    <property type="entry name" value="HEAVY METAL-DEPENDENT TRANSCRIPTIONAL REGULATOR HI_0293-RELATED"/>
    <property type="match status" value="1"/>
</dbReference>
<proteinExistence type="predicted"/>
<evidence type="ECO:0000313" key="8">
    <source>
        <dbReference type="EMBL" id="OZI73300.1"/>
    </source>
</evidence>
<dbReference type="PRINTS" id="PR00040">
    <property type="entry name" value="HTHMERR"/>
</dbReference>
<keyword evidence="5" id="KW-0804">Transcription</keyword>
<comment type="caution">
    <text evidence="8">The sequence shown here is derived from an EMBL/GenBank/DDBJ whole genome shotgun (WGS) entry which is preliminary data.</text>
</comment>
<keyword evidence="4" id="KW-0238">DNA-binding</keyword>
<evidence type="ECO:0000256" key="3">
    <source>
        <dbReference type="ARBA" id="ARBA00023015"/>
    </source>
</evidence>
<dbReference type="Gene3D" id="1.10.1660.10">
    <property type="match status" value="1"/>
</dbReference>
<dbReference type="RefSeq" id="WP_033464400.1">
    <property type="nucleotide sequence ID" value="NZ_NEVV01000006.1"/>
</dbReference>
<gene>
    <name evidence="8" type="ORF">CAL23_19235</name>
</gene>
<sequence>MNIGVASRQSRVSAKMIRYYEQIGLIPAVGRTDAGYRAYTPADVHRLHFIRRARNLGFSVPEIGDLLSLWNDQSRQSADVKRVALAHIAELDRRIESMQKMAETLKALIRCCAGDERPNCPILHTLAQPDDGEREPEARAGAVPRRRPGTALAQCTRSH</sequence>
<evidence type="ECO:0000256" key="4">
    <source>
        <dbReference type="ARBA" id="ARBA00023125"/>
    </source>
</evidence>
<protein>
    <submittedName>
        <fullName evidence="8">Cu(I)-responsive transcriptional regulator</fullName>
    </submittedName>
</protein>
<dbReference type="NCBIfam" id="TIGR02044">
    <property type="entry name" value="CueR"/>
    <property type="match status" value="1"/>
</dbReference>
<dbReference type="Pfam" id="PF00376">
    <property type="entry name" value="MerR"/>
    <property type="match status" value="1"/>
</dbReference>
<accession>A0ABX4FAC4</accession>
<dbReference type="CDD" id="cd01108">
    <property type="entry name" value="HTH_CueR"/>
    <property type="match status" value="1"/>
</dbReference>
<feature type="region of interest" description="Disordered" evidence="6">
    <location>
        <begin position="127"/>
        <end position="159"/>
    </location>
</feature>
<evidence type="ECO:0000256" key="1">
    <source>
        <dbReference type="ARBA" id="ARBA00004496"/>
    </source>
</evidence>
<dbReference type="PROSITE" id="PS00552">
    <property type="entry name" value="HTH_MERR_1"/>
    <property type="match status" value="1"/>
</dbReference>
<evidence type="ECO:0000256" key="5">
    <source>
        <dbReference type="ARBA" id="ARBA00023163"/>
    </source>
</evidence>
<comment type="subcellular location">
    <subcellularLocation>
        <location evidence="1">Cytoplasm</location>
    </subcellularLocation>
</comment>
<dbReference type="InterPro" id="IPR009061">
    <property type="entry name" value="DNA-bd_dom_put_sf"/>
</dbReference>
<evidence type="ECO:0000256" key="6">
    <source>
        <dbReference type="SAM" id="MobiDB-lite"/>
    </source>
</evidence>
<dbReference type="InterPro" id="IPR011789">
    <property type="entry name" value="CueR"/>
</dbReference>
<dbReference type="Pfam" id="PF09278">
    <property type="entry name" value="MerR-DNA-bind"/>
    <property type="match status" value="1"/>
</dbReference>
<evidence type="ECO:0000313" key="9">
    <source>
        <dbReference type="Proteomes" id="UP000216524"/>
    </source>
</evidence>
<dbReference type="PANTHER" id="PTHR30204">
    <property type="entry name" value="REDOX-CYCLING DRUG-SENSING TRANSCRIPTIONAL ACTIVATOR SOXR"/>
    <property type="match status" value="1"/>
</dbReference>
<dbReference type="InterPro" id="IPR000551">
    <property type="entry name" value="MerR-type_HTH_dom"/>
</dbReference>
<dbReference type="PROSITE" id="PS50937">
    <property type="entry name" value="HTH_MERR_2"/>
    <property type="match status" value="1"/>
</dbReference>
<keyword evidence="3" id="KW-0805">Transcription regulation</keyword>
<organism evidence="8 9">
    <name type="scientific">Bordetella genomosp. 6</name>
    <dbReference type="NCBI Taxonomy" id="463024"/>
    <lineage>
        <taxon>Bacteria</taxon>
        <taxon>Pseudomonadati</taxon>
        <taxon>Pseudomonadota</taxon>
        <taxon>Betaproteobacteria</taxon>
        <taxon>Burkholderiales</taxon>
        <taxon>Alcaligenaceae</taxon>
        <taxon>Bordetella</taxon>
    </lineage>
</organism>
<name>A0ABX4FAC4_9BORD</name>
<dbReference type="InterPro" id="IPR015358">
    <property type="entry name" value="Tscrpt_reg_MerR_DNA-bd"/>
</dbReference>
<keyword evidence="9" id="KW-1185">Reference proteome</keyword>
<evidence type="ECO:0000259" key="7">
    <source>
        <dbReference type="PROSITE" id="PS50937"/>
    </source>
</evidence>
<reference evidence="8 9" key="1">
    <citation type="submission" date="2017-05" db="EMBL/GenBank/DDBJ databases">
        <title>Complete and WGS of Bordetella genogroups.</title>
        <authorList>
            <person name="Spilker T."/>
            <person name="Lipuma J."/>
        </authorList>
    </citation>
    <scope>NUCLEOTIDE SEQUENCE [LARGE SCALE GENOMIC DNA]</scope>
    <source>
        <strain evidence="8 9">AU3139</strain>
    </source>
</reference>
<dbReference type="SMART" id="SM00422">
    <property type="entry name" value="HTH_MERR"/>
    <property type="match status" value="1"/>
</dbReference>
<feature type="domain" description="HTH merR-type" evidence="7">
    <location>
        <begin position="1"/>
        <end position="69"/>
    </location>
</feature>
<keyword evidence="2" id="KW-0963">Cytoplasm</keyword>
<dbReference type="SUPFAM" id="SSF46955">
    <property type="entry name" value="Putative DNA-binding domain"/>
    <property type="match status" value="1"/>
</dbReference>
<dbReference type="EMBL" id="NEVV01000006">
    <property type="protein sequence ID" value="OZI73300.1"/>
    <property type="molecule type" value="Genomic_DNA"/>
</dbReference>